<dbReference type="InterPro" id="IPR012334">
    <property type="entry name" value="Pectin_lyas_fold"/>
</dbReference>
<reference evidence="3 6" key="3">
    <citation type="submission" date="2019-04" db="EMBL/GenBank/DDBJ databases">
        <title>Methylomes of two halophilic Archaea, Haloarcula marismortui and Haloferax mediterranei.</title>
        <authorList>
            <person name="DasSarma S."/>
            <person name="DasSarma P."/>
            <person name="DasSarma S."/>
            <person name="Fomenkov A."/>
            <person name="Vincze T."/>
            <person name="Anton B.P."/>
            <person name="Roberts R.J."/>
        </authorList>
    </citation>
    <scope>NUCLEOTIDE SEQUENCE [LARGE SCALE GENOMIC DNA]</scope>
    <source>
        <strain evidence="3">ATCC 33500</strain>
        <strain evidence="6">ATCC 33500 / DSM 1411 / JCM 8866 / NBRC 14739 / NCIMB 2177 / R-4</strain>
    </source>
</reference>
<dbReference type="Gene3D" id="2.160.20.10">
    <property type="entry name" value="Single-stranded right-handed beta-helix, Pectin lyase-like"/>
    <property type="match status" value="1"/>
</dbReference>
<dbReference type="OrthoDB" id="247291at2157"/>
<keyword evidence="4" id="KW-1185">Reference proteome</keyword>
<protein>
    <submittedName>
        <fullName evidence="2">Uncharacterized protein</fullName>
    </submittedName>
</protein>
<proteinExistence type="predicted"/>
<evidence type="ECO:0000313" key="6">
    <source>
        <dbReference type="Proteomes" id="UP000299011"/>
    </source>
</evidence>
<reference evidence="1 5" key="2">
    <citation type="submission" date="2014-04" db="EMBL/GenBank/DDBJ databases">
        <title>Transcriptional profiles of Haloferax mediterranei on the basis of nitrogen availability.</title>
        <authorList>
            <person name="Bautista V."/>
        </authorList>
    </citation>
    <scope>NUCLEOTIDE SEQUENCE [LARGE SCALE GENOMIC DNA]</scope>
    <source>
        <strain evidence="1">ATCC 33500</strain>
        <strain evidence="5">ATCC 33500 / DSM 1411 / JCM 8866 / NBRC 14739 / NCIMB 2177 / R-4</strain>
    </source>
</reference>
<evidence type="ECO:0000313" key="5">
    <source>
        <dbReference type="Proteomes" id="UP000027075"/>
    </source>
</evidence>
<dbReference type="SUPFAM" id="SSF51126">
    <property type="entry name" value="Pectin lyase-like"/>
    <property type="match status" value="1"/>
</dbReference>
<dbReference type="Proteomes" id="UP000027075">
    <property type="component" value="Chromosome"/>
</dbReference>
<accession>M0J1E5</accession>
<reference evidence="2 4" key="1">
    <citation type="journal article" date="2014" name="PLoS Genet.">
        <title>Phylogenetically driven sequencing of extremely halophilic archaea reveals strategies for static and dynamic osmo-response.</title>
        <authorList>
            <person name="Becker E.A."/>
            <person name="Seitzer P.M."/>
            <person name="Tritt A."/>
            <person name="Larsen D."/>
            <person name="Krusor M."/>
            <person name="Yao A.I."/>
            <person name="Wu D."/>
            <person name="Madern D."/>
            <person name="Eisen J.A."/>
            <person name="Darling A.E."/>
            <person name="Facciotti M.T."/>
        </authorList>
    </citation>
    <scope>NUCLEOTIDE SEQUENCE [LARGE SCALE GENOMIC DNA]</scope>
    <source>
        <strain evidence="2">ATCC 33500</strain>
        <strain evidence="4">ATCC 33500 / DSM 1411 / JCM 8866 / NBRC 14739 / NCIMB 2177 / R-4</strain>
    </source>
</reference>
<dbReference type="PaxDb" id="523841-HFX_0835"/>
<evidence type="ECO:0000313" key="4">
    <source>
        <dbReference type="Proteomes" id="UP000011603"/>
    </source>
</evidence>
<dbReference type="PATRIC" id="fig|523841.21.peg.1269"/>
<name>M0J1E5_HALMT</name>
<dbReference type="Proteomes" id="UP000299011">
    <property type="component" value="Chromosome"/>
</dbReference>
<dbReference type="EMBL" id="AOLO01000007">
    <property type="protein sequence ID" value="EMA02168.1"/>
    <property type="molecule type" value="Genomic_DNA"/>
</dbReference>
<evidence type="ECO:0000313" key="3">
    <source>
        <dbReference type="EMBL" id="QCQ75060.1"/>
    </source>
</evidence>
<gene>
    <name evidence="1" type="ORF">BM92_05060</name>
    <name evidence="2" type="ORF">C439_06295</name>
    <name evidence="3" type="ORF">E6P09_07205</name>
</gene>
<dbReference type="AlphaFoldDB" id="M0J1E5"/>
<organism evidence="2 4">
    <name type="scientific">Haloferax mediterranei (strain ATCC 33500 / DSM 1411 / JCM 8866 / NBRC 14739 / NCIMB 2177 / R-4)</name>
    <name type="common">Halobacterium mediterranei</name>
    <dbReference type="NCBI Taxonomy" id="523841"/>
    <lineage>
        <taxon>Archaea</taxon>
        <taxon>Methanobacteriati</taxon>
        <taxon>Methanobacteriota</taxon>
        <taxon>Stenosarchaea group</taxon>
        <taxon>Halobacteria</taxon>
        <taxon>Halobacteriales</taxon>
        <taxon>Haloferacaceae</taxon>
        <taxon>Haloferax</taxon>
    </lineage>
</organism>
<sequence>MTDIEIRNENGQLVGYDKETGEEVPISFKETETDVQHVDQATVNGSLSVVPDELNNWDGGKRPLVTSKNTRVYVDPEDGDDDAAGTESDPIETIQEAFFRQPYIINHLYEIILKPGVYTSRRADQPPTISSAKPANPALILRGETGDRSDVIVESELSLAYLHGEQDVATVKDLTTDHTIIQKFGNIKIRNVHFRGAGEPLTTPNGPVGFNAHGPTETTITECTFSDNYAEGARVTEESMLKLNSLSGHPTHYGVVARSNAEIVLRGDLHQFWGKKGQWSADMGARVRRGNGKTVHNNPVLYDDFGDGSLVEVPADNRLKSSGHYLHRPDWVTNRDDVVVSGGELILPDGSSVLQGPRVTRGRYIYDFNFESIPSGNMLFRPVYYSSGEQVAIAINSNVIENWVVQGGNINTTISSSWSADTDSHRIELRRDDDGHELIFDGETIGVDSKTHHPPADKRSGLLYQLENRSGSQINIEQVWIIQDN</sequence>
<dbReference type="EMBL" id="CP039139">
    <property type="protein sequence ID" value="QCQ75060.1"/>
    <property type="molecule type" value="Genomic_DNA"/>
</dbReference>
<dbReference type="RefSeq" id="WP_004057394.1">
    <property type="nucleotide sequence ID" value="NC_017941.2"/>
</dbReference>
<dbReference type="GeneID" id="40156192"/>
<dbReference type="EMBL" id="CP007551">
    <property type="protein sequence ID" value="AHZ22066.1"/>
    <property type="molecule type" value="Genomic_DNA"/>
</dbReference>
<evidence type="ECO:0000313" key="1">
    <source>
        <dbReference type="EMBL" id="AHZ22066.1"/>
    </source>
</evidence>
<evidence type="ECO:0000313" key="2">
    <source>
        <dbReference type="EMBL" id="EMA02168.1"/>
    </source>
</evidence>
<dbReference type="Proteomes" id="UP000011603">
    <property type="component" value="Unassembled WGS sequence"/>
</dbReference>
<dbReference type="InterPro" id="IPR011050">
    <property type="entry name" value="Pectin_lyase_fold/virulence"/>
</dbReference>